<dbReference type="FunFam" id="1.10.275.10:FF:000003">
    <property type="entry name" value="Adenylosuccinate lyase"/>
    <property type="match status" value="1"/>
</dbReference>
<dbReference type="EMBL" id="QNTV01000014">
    <property type="protein sequence ID" value="RBA54940.1"/>
    <property type="molecule type" value="Genomic_DNA"/>
</dbReference>
<dbReference type="Proteomes" id="UP000252554">
    <property type="component" value="Unassembled WGS sequence"/>
</dbReference>
<comment type="similarity">
    <text evidence="3 13">Belongs to the lyase 1 family. Adenylosuccinate lyase subfamily.</text>
</comment>
<dbReference type="InterPro" id="IPR047136">
    <property type="entry name" value="PurB_bact"/>
</dbReference>
<dbReference type="PANTHER" id="PTHR43411">
    <property type="entry name" value="ADENYLOSUCCINATE LYASE"/>
    <property type="match status" value="1"/>
</dbReference>
<comment type="pathway">
    <text evidence="1 13">Purine metabolism; IMP biosynthesis via de novo pathway; 5-amino-1-(5-phospho-D-ribosyl)imidazole-4-carboxamide from 5-amino-1-(5-phospho-D-ribosyl)imidazole-4-carboxylate: step 2/2.</text>
</comment>
<organism evidence="17 18">
    <name type="scientific">Stutzerimonas zhaodongensis</name>
    <dbReference type="NCBI Taxonomy" id="1176257"/>
    <lineage>
        <taxon>Bacteria</taxon>
        <taxon>Pseudomonadati</taxon>
        <taxon>Pseudomonadota</taxon>
        <taxon>Gammaproteobacteria</taxon>
        <taxon>Pseudomonadales</taxon>
        <taxon>Pseudomonadaceae</taxon>
        <taxon>Stutzerimonas</taxon>
    </lineage>
</organism>
<evidence type="ECO:0000313" key="16">
    <source>
        <dbReference type="EMBL" id="QWV15689.1"/>
    </source>
</evidence>
<keyword evidence="7 13" id="KW-0456">Lyase</keyword>
<dbReference type="Gene3D" id="1.10.40.30">
    <property type="entry name" value="Fumarase/aspartase (C-terminal domain)"/>
    <property type="match status" value="1"/>
</dbReference>
<sequence length="456" mass="50779">MQLSSLTAVSPVDGRYAGKTSALRPIFSEFGLIRCRVQVEVRWLQRLAAHAGIPEVAPFSEEANALLDHLAENFQLEHAERVKEFERTTNHDVKAVEYLLKEQAKQLPELAKVNEFIHFACTSEDINNLSHALMLRQGRDKVLLPLMRQLADAIRALAIEHADVPMLSRTHGQPASPTTLGKELANVVYRLERQIAQVAAVPLLGKINGAVGNYNAHLSAYPDVDWEANAREFIEGDLGLSWNPYTTQIEPHDYIAELFDAVARFNTILIDFDRDIWGYISLGYFKQRTVAGEIGSSTMPHKVNPIDFENSEGNLGIANALLSHLASKLPISRWQRDLTDSTVLRNLGVGFAHSIIAYEASLKGIGKLELNEARIAEDLDACWEVLAEPIQTVMRRYAIENPYEKLKELTRGKGISPEALQTFIEGLDMPAEAKQALRKLTPAAYIGNAADQAKRI</sequence>
<evidence type="ECO:0000256" key="9">
    <source>
        <dbReference type="ARBA" id="ARBA00025012"/>
    </source>
</evidence>
<dbReference type="PANTHER" id="PTHR43411:SF1">
    <property type="entry name" value="ADENYLOSUCCINATE LYASE"/>
    <property type="match status" value="1"/>
</dbReference>
<dbReference type="GO" id="GO:0005829">
    <property type="term" value="C:cytosol"/>
    <property type="evidence" value="ECO:0007669"/>
    <property type="project" value="TreeGrafter"/>
</dbReference>
<dbReference type="GO" id="GO:0004018">
    <property type="term" value="F:N6-(1,2-dicarboxyethyl)AMP AMP-lyase (fumarate-forming) activity"/>
    <property type="evidence" value="ECO:0007669"/>
    <property type="project" value="UniProtKB-UniRule"/>
</dbReference>
<dbReference type="UniPathway" id="UPA00075">
    <property type="reaction ID" value="UER00336"/>
</dbReference>
<evidence type="ECO:0000313" key="19">
    <source>
        <dbReference type="Proteomes" id="UP000683436"/>
    </source>
</evidence>
<dbReference type="Gene3D" id="1.20.200.10">
    <property type="entry name" value="Fumarase/aspartase (Central domain)"/>
    <property type="match status" value="1"/>
</dbReference>
<proteinExistence type="inferred from homology"/>
<evidence type="ECO:0000256" key="11">
    <source>
        <dbReference type="ARBA" id="ARBA00049115"/>
    </source>
</evidence>
<dbReference type="Pfam" id="PF00206">
    <property type="entry name" value="Lyase_1"/>
    <property type="match status" value="1"/>
</dbReference>
<dbReference type="RefSeq" id="WP_128121196.1">
    <property type="nucleotide sequence ID" value="NZ_CP076683.1"/>
</dbReference>
<dbReference type="GO" id="GO:0006189">
    <property type="term" value="P:'de novo' IMP biosynthetic process"/>
    <property type="evidence" value="ECO:0007669"/>
    <property type="project" value="UniProtKB-UniPathway"/>
</dbReference>
<evidence type="ECO:0000256" key="8">
    <source>
        <dbReference type="ARBA" id="ARBA00024477"/>
    </source>
</evidence>
<dbReference type="InterPro" id="IPR000362">
    <property type="entry name" value="Fumarate_lyase_fam"/>
</dbReference>
<protein>
    <recommendedName>
        <fullName evidence="5 12">Adenylosuccinate lyase</fullName>
        <shortName evidence="13">ASL</shortName>
        <ecNumber evidence="4 12">4.3.2.2</ecNumber>
    </recommendedName>
    <alternativeName>
        <fullName evidence="10 13">Adenylosuccinase</fullName>
    </alternativeName>
</protein>
<dbReference type="FunFam" id="1.20.200.10:FF:000004">
    <property type="entry name" value="Adenylosuccinate lyase"/>
    <property type="match status" value="1"/>
</dbReference>
<dbReference type="EC" id="4.3.2.2" evidence="4 12"/>
<evidence type="ECO:0000259" key="15">
    <source>
        <dbReference type="Pfam" id="PF08328"/>
    </source>
</evidence>
<dbReference type="AlphaFoldDB" id="A0A365PRI2"/>
<gene>
    <name evidence="16" type="primary">purB</name>
    <name evidence="17" type="ORF">DQ403_16755</name>
    <name evidence="16" type="ORF">KQ248_14155</name>
</gene>
<dbReference type="EMBL" id="CP076683">
    <property type="protein sequence ID" value="QWV15689.1"/>
    <property type="molecule type" value="Genomic_DNA"/>
</dbReference>
<dbReference type="Pfam" id="PF08328">
    <property type="entry name" value="ASL_C"/>
    <property type="match status" value="1"/>
</dbReference>
<dbReference type="GO" id="GO:0044208">
    <property type="term" value="P:'de novo' AMP biosynthetic process"/>
    <property type="evidence" value="ECO:0007669"/>
    <property type="project" value="UniProtKB-UniPathway"/>
</dbReference>
<dbReference type="InterPro" id="IPR024083">
    <property type="entry name" value="Fumarase/histidase_N"/>
</dbReference>
<dbReference type="UniPathway" id="UPA00074">
    <property type="reaction ID" value="UER00132"/>
</dbReference>
<dbReference type="NCBIfam" id="TIGR00928">
    <property type="entry name" value="purB"/>
    <property type="match status" value="1"/>
</dbReference>
<evidence type="ECO:0000256" key="2">
    <source>
        <dbReference type="ARBA" id="ARBA00004734"/>
    </source>
</evidence>
<keyword evidence="6 13" id="KW-0658">Purine biosynthesis</keyword>
<dbReference type="CDD" id="cd01598">
    <property type="entry name" value="PurB"/>
    <property type="match status" value="1"/>
</dbReference>
<evidence type="ECO:0000313" key="18">
    <source>
        <dbReference type="Proteomes" id="UP000252554"/>
    </source>
</evidence>
<comment type="catalytic activity">
    <reaction evidence="8">
        <text>(2S)-2-[5-amino-1-(5-phospho-beta-D-ribosyl)imidazole-4-carboxamido]succinate = 5-amino-1-(5-phospho-beta-D-ribosyl)imidazole-4-carboxamide + fumarate</text>
        <dbReference type="Rhea" id="RHEA:23920"/>
        <dbReference type="ChEBI" id="CHEBI:29806"/>
        <dbReference type="ChEBI" id="CHEBI:58443"/>
        <dbReference type="ChEBI" id="CHEBI:58475"/>
        <dbReference type="EC" id="4.3.2.2"/>
    </reaction>
    <physiologicalReaction direction="left-to-right" evidence="8">
        <dbReference type="Rhea" id="RHEA:23921"/>
    </physiologicalReaction>
</comment>
<dbReference type="SUPFAM" id="SSF48557">
    <property type="entry name" value="L-aspartase-like"/>
    <property type="match status" value="1"/>
</dbReference>
<dbReference type="InterPro" id="IPR020557">
    <property type="entry name" value="Fumarate_lyase_CS"/>
</dbReference>
<evidence type="ECO:0000256" key="12">
    <source>
        <dbReference type="NCBIfam" id="TIGR00928"/>
    </source>
</evidence>
<name>A0A365PRI2_9GAMM</name>
<dbReference type="Gene3D" id="1.10.275.10">
    <property type="entry name" value="Fumarase/aspartase (N-terminal domain)"/>
    <property type="match status" value="1"/>
</dbReference>
<evidence type="ECO:0000256" key="13">
    <source>
        <dbReference type="RuleBase" id="RU361172"/>
    </source>
</evidence>
<feature type="domain" description="Adenylosuccinate lyase PurB C-terminal" evidence="15">
    <location>
        <begin position="332"/>
        <end position="446"/>
    </location>
</feature>
<evidence type="ECO:0000313" key="17">
    <source>
        <dbReference type="EMBL" id="RBA54940.1"/>
    </source>
</evidence>
<evidence type="ECO:0000256" key="1">
    <source>
        <dbReference type="ARBA" id="ARBA00004706"/>
    </source>
</evidence>
<dbReference type="InterPro" id="IPR008948">
    <property type="entry name" value="L-Aspartase-like"/>
</dbReference>
<evidence type="ECO:0000256" key="5">
    <source>
        <dbReference type="ARBA" id="ARBA00017058"/>
    </source>
</evidence>
<dbReference type="Proteomes" id="UP000683436">
    <property type="component" value="Chromosome"/>
</dbReference>
<evidence type="ECO:0000256" key="4">
    <source>
        <dbReference type="ARBA" id="ARBA00012339"/>
    </source>
</evidence>
<evidence type="ECO:0000259" key="14">
    <source>
        <dbReference type="Pfam" id="PF00206"/>
    </source>
</evidence>
<comment type="function">
    <text evidence="9">Catalyzes two reactions in de novo purine nucleotide biosynthesis. Catalyzes the breakdown of 5-aminoimidazole- (N-succinylocarboxamide) ribotide (SAICAR or 2-[5-amino-1-(5-phospho-beta-D-ribosyl)imidazole-4-carboxamido]succinate) to 5-aminoimidazole-4-carboxamide ribotide (AICAR or 5-amino-1-(5-phospho-beta-D-ribosyl)imidazole-4-carboxamide) and fumarate, and of adenylosuccinate (ADS or N(6)-(1,2-dicarboxyethyl)-AMP) to adenosine monophosphate (AMP) and fumarate.</text>
</comment>
<dbReference type="InterPro" id="IPR022761">
    <property type="entry name" value="Fumarate_lyase_N"/>
</dbReference>
<evidence type="ECO:0000256" key="7">
    <source>
        <dbReference type="ARBA" id="ARBA00023239"/>
    </source>
</evidence>
<keyword evidence="19" id="KW-1185">Reference proteome</keyword>
<feature type="domain" description="Fumarate lyase N-terminal" evidence="14">
    <location>
        <begin position="14"/>
        <end position="313"/>
    </location>
</feature>
<evidence type="ECO:0000256" key="3">
    <source>
        <dbReference type="ARBA" id="ARBA00008273"/>
    </source>
</evidence>
<accession>A0A365PRI2</accession>
<dbReference type="PROSITE" id="PS00163">
    <property type="entry name" value="FUMARATE_LYASES"/>
    <property type="match status" value="1"/>
</dbReference>
<comment type="pathway">
    <text evidence="2 13">Purine metabolism; AMP biosynthesis via de novo pathway; AMP from IMP: step 2/2.</text>
</comment>
<dbReference type="FunFam" id="1.10.40.30:FF:000004">
    <property type="entry name" value="Adenylosuccinate lyase"/>
    <property type="match status" value="1"/>
</dbReference>
<dbReference type="NCBIfam" id="NF006764">
    <property type="entry name" value="PRK09285.1"/>
    <property type="match status" value="1"/>
</dbReference>
<evidence type="ECO:0000256" key="6">
    <source>
        <dbReference type="ARBA" id="ARBA00022755"/>
    </source>
</evidence>
<reference evidence="17 18" key="1">
    <citation type="submission" date="2018-06" db="EMBL/GenBank/DDBJ databases">
        <title>Whole genome sequencing of four bacterial strains from South Shetland trench revealing bio-synthetic gene clusters.</title>
        <authorList>
            <person name="Abdel-Mageed W.M."/>
            <person name="Lehri B."/>
            <person name="Jarmusch S.A."/>
            <person name="Miranda K."/>
            <person name="Goodfellow M."/>
            <person name="Jaspars M."/>
            <person name="Karlyshev A.V."/>
        </authorList>
    </citation>
    <scope>NUCLEOTIDE SEQUENCE [LARGE SCALE GENOMIC DNA]</scope>
    <source>
        <strain evidence="17 18">SST2</strain>
    </source>
</reference>
<dbReference type="PRINTS" id="PR00149">
    <property type="entry name" value="FUMRATELYASE"/>
</dbReference>
<reference evidence="16 19" key="2">
    <citation type="submission" date="2021-06" db="EMBL/GenBank/DDBJ databases">
        <title>Microbial metabolic specificity influences pelagic lipid remineralization.</title>
        <authorList>
            <person name="Behrendt L."/>
            <person name="Hunter J.E."/>
            <person name="Alcolombri U."/>
            <person name="Smriga S."/>
            <person name="Mincer T."/>
            <person name="Lowenstein D.P."/>
            <person name="Peaudecerf F.J."/>
            <person name="Fernandez V.I."/>
            <person name="Fredricks H."/>
            <person name="Almblad H."/>
            <person name="Harrison J.J."/>
            <person name="Stocker R."/>
            <person name="Van Mooy B.A.S."/>
        </authorList>
    </citation>
    <scope>NUCLEOTIDE SEQUENCE [LARGE SCALE GENOMIC DNA]</scope>
    <source>
        <strain evidence="16 19">A252</strain>
    </source>
</reference>
<comment type="catalytic activity">
    <reaction evidence="11">
        <text>N(6)-(1,2-dicarboxyethyl)-AMP = fumarate + AMP</text>
        <dbReference type="Rhea" id="RHEA:16853"/>
        <dbReference type="ChEBI" id="CHEBI:29806"/>
        <dbReference type="ChEBI" id="CHEBI:57567"/>
        <dbReference type="ChEBI" id="CHEBI:456215"/>
        <dbReference type="EC" id="4.3.2.2"/>
    </reaction>
    <physiologicalReaction direction="left-to-right" evidence="11">
        <dbReference type="Rhea" id="RHEA:16854"/>
    </physiologicalReaction>
</comment>
<dbReference type="InterPro" id="IPR004769">
    <property type="entry name" value="Pur_lyase"/>
</dbReference>
<evidence type="ECO:0000256" key="10">
    <source>
        <dbReference type="ARBA" id="ARBA00030717"/>
    </source>
</evidence>
<dbReference type="InterPro" id="IPR013539">
    <property type="entry name" value="PurB_C"/>
</dbReference>